<dbReference type="EMBL" id="LT896724">
    <property type="protein sequence ID" value="SNB48552.1"/>
    <property type="molecule type" value="Genomic_DNA"/>
</dbReference>
<organismHost>
    <name type="scientific">Myodes glareolus</name>
    <name type="common">Bank vole</name>
    <name type="synonym">Clethrionomys glareolus</name>
    <dbReference type="NCBI Taxonomy" id="447135"/>
</organismHost>
<accession>A0A0K2YSH1</accession>
<sequence>MIVAWFLLLILLEKHGLPMTQGSVNFLILSDLIFFDPLHAKSGSSLQNTDLFKCILAINGLGPLSNTSVKIV</sequence>
<organism evidence="2">
    <name type="scientific">Cowpox virus</name>
    <name type="common">CPV</name>
    <dbReference type="NCBI Taxonomy" id="10243"/>
    <lineage>
        <taxon>Viruses</taxon>
        <taxon>Varidnaviria</taxon>
        <taxon>Bamfordvirae</taxon>
        <taxon>Nucleocytoviricota</taxon>
        <taxon>Pokkesviricetes</taxon>
        <taxon>Chitovirales</taxon>
        <taxon>Poxviridae</taxon>
        <taxon>Chordopoxvirinae</taxon>
        <taxon>Orthopoxvirus</taxon>
        <taxon>Orthopoxvirus cowpox</taxon>
    </lineage>
</organism>
<reference evidence="12" key="4">
    <citation type="submission" date="2018-04" db="EMBL/GenBank/DDBJ databases">
        <authorList>
            <person name="Go L.Y."/>
            <person name="Mitchell J.A."/>
        </authorList>
    </citation>
    <scope>NUCLEOTIDE SEQUENCE</scope>
    <source>
        <strain evidence="12">Ger/2014/Human</strain>
    </source>
</reference>
<evidence type="ECO:0000313" key="5">
    <source>
        <dbReference type="EMBL" id="SNB49297.1"/>
    </source>
</evidence>
<dbReference type="EMBL" id="LT896723">
    <property type="protein sequence ID" value="SNB57767.1"/>
    <property type="molecule type" value="Genomic_DNA"/>
</dbReference>
<reference evidence="2" key="2">
    <citation type="submission" date="2015-05" db="EMBL/GenBank/DDBJ databases">
        <title>Utilizing next-generation sequencing to resolve the backbone and inform taxonomy of the Core Goodeniaceae.</title>
        <authorList>
            <person name="Michener P.S."/>
            <person name="Gardner A.G."/>
            <person name="Jabaily R.S."/>
            <person name="Sessa E."/>
        </authorList>
    </citation>
    <scope>NUCLEOTIDE SEQUENCE</scope>
    <source>
        <strain evidence="2">FM2292</strain>
    </source>
</reference>
<evidence type="ECO:0000313" key="9">
    <source>
        <dbReference type="EMBL" id="SNB52900.1"/>
    </source>
</evidence>
<dbReference type="Proteomes" id="UP000267117">
    <property type="component" value="Segment"/>
</dbReference>
<evidence type="ECO:0000313" key="2">
    <source>
        <dbReference type="EMBL" id="CRL86887.1"/>
    </source>
</evidence>
<dbReference type="EMBL" id="LR812035">
    <property type="protein sequence ID" value="CAB5514088.1"/>
    <property type="molecule type" value="Genomic_DNA"/>
</dbReference>
<dbReference type="Proteomes" id="UP000276358">
    <property type="component" value="Segment"/>
</dbReference>
<evidence type="ECO:0000313" key="6">
    <source>
        <dbReference type="EMBL" id="SNB50188.1"/>
    </source>
</evidence>
<protein>
    <submittedName>
        <fullName evidence="2">Uncharacterized protein</fullName>
    </submittedName>
</protein>
<evidence type="ECO:0000313" key="4">
    <source>
        <dbReference type="EMBL" id="SNB48552.1"/>
    </source>
</evidence>
<dbReference type="EMBL" id="LT896729">
    <property type="protein sequence ID" value="SNB50216.1"/>
    <property type="molecule type" value="Genomic_DNA"/>
</dbReference>
<dbReference type="Proteomes" id="UP000509403">
    <property type="component" value="Segment"/>
</dbReference>
<reference evidence="2" key="1">
    <citation type="journal article" date="2015" name="J. Virol.">
        <title>Out of the reservoir: Phenotypic and genotypic characterization of a novel cowpox virus isolated from a common vole.</title>
        <authorList>
            <person name="Hoffmann D."/>
            <person name="Franke A."/>
            <person name="Jenckel M."/>
            <person name="Tamosiunaite A."/>
            <person name="Schluckebier J."/>
            <person name="Granzow H."/>
            <person name="Hoffmann B."/>
            <person name="Fischer S."/>
            <person name="Ulrich R.G."/>
            <person name="Hoper D."/>
            <person name="Goller K."/>
            <person name="Osterrieder N."/>
            <person name="Beer M."/>
        </authorList>
    </citation>
    <scope>NUCLEOTIDE SEQUENCE [LARGE SCALE GENOMIC DNA]</scope>
    <source>
        <strain evidence="2">FM2292</strain>
    </source>
</reference>
<evidence type="ECO:0000313" key="7">
    <source>
        <dbReference type="EMBL" id="SNB50216.1"/>
    </source>
</evidence>
<dbReference type="Proteomes" id="UP000279063">
    <property type="component" value="Segment"/>
</dbReference>
<dbReference type="Proteomes" id="UP000279092">
    <property type="component" value="Segment"/>
</dbReference>
<evidence type="ECO:0000313" key="1">
    <source>
        <dbReference type="EMBL" id="CAB5514088.1"/>
    </source>
</evidence>
<dbReference type="EMBL" id="LT896721">
    <property type="protein sequence ID" value="SNB54024.1"/>
    <property type="molecule type" value="Genomic_DNA"/>
</dbReference>
<gene>
    <name evidence="2" type="primary">gCPXV0146</name>
</gene>
<dbReference type="Proteomes" id="UP000275471">
    <property type="component" value="Segment"/>
</dbReference>
<organismHost>
    <name type="scientific">Felis catus</name>
    <name type="common">Cat</name>
    <name type="synonym">Felis silvestris catus</name>
    <dbReference type="NCBI Taxonomy" id="9685"/>
</organismHost>
<name>A0A0K2YSH1_COWPX</name>
<dbReference type="EMBL" id="LT896718">
    <property type="protein sequence ID" value="SNB50188.1"/>
    <property type="molecule type" value="Genomic_DNA"/>
</dbReference>
<reference evidence="3" key="3">
    <citation type="submission" date="2017-06" db="EMBL/GenBank/DDBJ databases">
        <authorList>
            <person name="Kim H.J."/>
            <person name="Triplett B.A."/>
        </authorList>
    </citation>
    <scope>NUCLEOTIDE SEQUENCE</scope>
    <source>
        <strain evidence="10">Ger 2010 MKY</strain>
        <strain evidence="5">Ger/2007/Vole</strain>
        <strain evidence="6">Ger/2010/Alpaca</strain>
        <strain evidence="7">Ger/2010/Cat</strain>
        <strain evidence="3">Ger/2010/Racoon</strain>
        <strain evidence="9">Ger/2010/Rat</strain>
        <strain evidence="11">Ger/2014/Cat1</strain>
        <strain evidence="4">Ger/2015/Cat1</strain>
        <strain evidence="8">Ger/2015/Cat3</strain>
    </source>
</reference>
<dbReference type="Proteomes" id="UP000269688">
    <property type="component" value="Segment"/>
</dbReference>
<dbReference type="EMBL" id="LT896733">
    <property type="protein sequence ID" value="SNB51666.1"/>
    <property type="molecule type" value="Genomic_DNA"/>
</dbReference>
<organismHost>
    <name type="scientific">Apodemus sylvaticus</name>
    <name type="common">European woodmouse</name>
    <dbReference type="NCBI Taxonomy" id="10129"/>
</organismHost>
<dbReference type="EMBL" id="LT896722">
    <property type="protein sequence ID" value="SNB49297.1"/>
    <property type="molecule type" value="Genomic_DNA"/>
</dbReference>
<reference evidence="1" key="5">
    <citation type="submission" date="2020-05" db="EMBL/GenBank/DDBJ databases">
        <authorList>
            <consortium name="IVD NGS Lab"/>
        </authorList>
    </citation>
    <scope>NUCLEOTIDE SEQUENCE [LARGE SCALE GENOMIC DNA]</scope>
    <source>
        <strain evidence="1">GerMygEK 938/17</strain>
    </source>
</reference>
<dbReference type="EMBL" id="LN864566">
    <property type="protein sequence ID" value="CRL86887.1"/>
    <property type="molecule type" value="Genomic_DNA"/>
</dbReference>
<dbReference type="EMBL" id="LT896728">
    <property type="protein sequence ID" value="SNB52900.1"/>
    <property type="molecule type" value="Genomic_DNA"/>
</dbReference>
<evidence type="ECO:0000313" key="8">
    <source>
        <dbReference type="EMBL" id="SNB51666.1"/>
    </source>
</evidence>
<dbReference type="Proteomes" id="UP000272857">
    <property type="component" value="Segment"/>
</dbReference>
<organismHost>
    <name type="scientific">Homo sapiens</name>
    <name type="common">Human</name>
    <dbReference type="NCBI Taxonomy" id="9606"/>
</organismHost>
<evidence type="ECO:0000313" key="10">
    <source>
        <dbReference type="EMBL" id="SNB54024.1"/>
    </source>
</evidence>
<dbReference type="EMBL" id="LT896730">
    <property type="protein sequence ID" value="SNB48272.1"/>
    <property type="molecule type" value="Genomic_DNA"/>
</dbReference>
<evidence type="ECO:0000313" key="11">
    <source>
        <dbReference type="EMBL" id="SNB57767.1"/>
    </source>
</evidence>
<evidence type="ECO:0000313" key="3">
    <source>
        <dbReference type="EMBL" id="SNB48272.1"/>
    </source>
</evidence>
<organismHost>
    <name type="scientific">Mus musculus</name>
    <name type="common">Mouse</name>
    <dbReference type="NCBI Taxonomy" id="10090"/>
</organismHost>
<dbReference type="EMBL" id="LT993226">
    <property type="protein sequence ID" value="SPN67934.1"/>
    <property type="molecule type" value="Genomic_DNA"/>
</dbReference>
<organismHost>
    <name type="scientific">Loxodonta africana</name>
    <name type="common">African elephant</name>
    <dbReference type="NCBI Taxonomy" id="9785"/>
</organismHost>
<proteinExistence type="predicted"/>
<dbReference type="Proteomes" id="UP000270432">
    <property type="component" value="Segment"/>
</dbReference>
<dbReference type="Proteomes" id="UP000154367">
    <property type="component" value="Segment"/>
</dbReference>
<dbReference type="Proteomes" id="UP000269844">
    <property type="component" value="Segment"/>
</dbReference>
<dbReference type="Proteomes" id="UP000267787">
    <property type="component" value="Segment"/>
</dbReference>
<organismHost>
    <name type="scientific">Bos taurus</name>
    <name type="common">Bovine</name>
    <dbReference type="NCBI Taxonomy" id="9913"/>
</organismHost>
<evidence type="ECO:0000313" key="12">
    <source>
        <dbReference type="EMBL" id="SPN67934.1"/>
    </source>
</evidence>
<organismHost>
    <name type="scientific">Microtus agrestis</name>
    <name type="common">Short-tailed field vole</name>
    <dbReference type="NCBI Taxonomy" id="29092"/>
</organismHost>